<dbReference type="AlphaFoldDB" id="A0A151PH27"/>
<name>A0A151PH27_ALLMI</name>
<dbReference type="Proteomes" id="UP000050525">
    <property type="component" value="Unassembled WGS sequence"/>
</dbReference>
<gene>
    <name evidence="4" type="ORF">Y1Q_0010583</name>
</gene>
<dbReference type="SUPFAM" id="SSF48726">
    <property type="entry name" value="Immunoglobulin"/>
    <property type="match status" value="1"/>
</dbReference>
<evidence type="ECO:0000313" key="4">
    <source>
        <dbReference type="EMBL" id="KYO48204.1"/>
    </source>
</evidence>
<protein>
    <recommendedName>
        <fullName evidence="3">Ig-like domain-containing protein</fullName>
    </recommendedName>
</protein>
<evidence type="ECO:0000259" key="3">
    <source>
        <dbReference type="PROSITE" id="PS50835"/>
    </source>
</evidence>
<feature type="signal peptide" evidence="2">
    <location>
        <begin position="1"/>
        <end position="17"/>
    </location>
</feature>
<sequence length="109" mass="12423">MCRVCFLLLLGAACTRARSKVVIWQDPQDVVIHVGEELTFQCSMEGCFAMTWYREGEQGRLTWVPKEEYGDYRNDSVEDHGFGDESSENTSQSRHTVQESALADSGLYY</sequence>
<evidence type="ECO:0000256" key="1">
    <source>
        <dbReference type="SAM" id="MobiDB-lite"/>
    </source>
</evidence>
<keyword evidence="5" id="KW-1185">Reference proteome</keyword>
<dbReference type="PROSITE" id="PS50835">
    <property type="entry name" value="IG_LIKE"/>
    <property type="match status" value="1"/>
</dbReference>
<accession>A0A151PH27</accession>
<feature type="domain" description="Ig-like" evidence="3">
    <location>
        <begin position="19"/>
        <end position="109"/>
    </location>
</feature>
<organism evidence="4 5">
    <name type="scientific">Alligator mississippiensis</name>
    <name type="common">American alligator</name>
    <dbReference type="NCBI Taxonomy" id="8496"/>
    <lineage>
        <taxon>Eukaryota</taxon>
        <taxon>Metazoa</taxon>
        <taxon>Chordata</taxon>
        <taxon>Craniata</taxon>
        <taxon>Vertebrata</taxon>
        <taxon>Euteleostomi</taxon>
        <taxon>Archelosauria</taxon>
        <taxon>Archosauria</taxon>
        <taxon>Crocodylia</taxon>
        <taxon>Alligatoridae</taxon>
        <taxon>Alligatorinae</taxon>
        <taxon>Alligator</taxon>
    </lineage>
</organism>
<dbReference type="InterPro" id="IPR036179">
    <property type="entry name" value="Ig-like_dom_sf"/>
</dbReference>
<proteinExistence type="predicted"/>
<keyword evidence="2" id="KW-0732">Signal</keyword>
<evidence type="ECO:0000256" key="2">
    <source>
        <dbReference type="SAM" id="SignalP"/>
    </source>
</evidence>
<feature type="region of interest" description="Disordered" evidence="1">
    <location>
        <begin position="72"/>
        <end position="109"/>
    </location>
</feature>
<dbReference type="InterPro" id="IPR007110">
    <property type="entry name" value="Ig-like_dom"/>
</dbReference>
<dbReference type="EMBL" id="AKHW03000242">
    <property type="protein sequence ID" value="KYO48204.1"/>
    <property type="molecule type" value="Genomic_DNA"/>
</dbReference>
<comment type="caution">
    <text evidence="4">The sequence shown here is derived from an EMBL/GenBank/DDBJ whole genome shotgun (WGS) entry which is preliminary data.</text>
</comment>
<feature type="chain" id="PRO_5007587039" description="Ig-like domain-containing protein" evidence="2">
    <location>
        <begin position="18"/>
        <end position="109"/>
    </location>
</feature>
<evidence type="ECO:0000313" key="5">
    <source>
        <dbReference type="Proteomes" id="UP000050525"/>
    </source>
</evidence>
<reference evidence="4 5" key="1">
    <citation type="journal article" date="2012" name="Genome Biol.">
        <title>Sequencing three crocodilian genomes to illuminate the evolution of archosaurs and amniotes.</title>
        <authorList>
            <person name="St John J.A."/>
            <person name="Braun E.L."/>
            <person name="Isberg S.R."/>
            <person name="Miles L.G."/>
            <person name="Chong A.Y."/>
            <person name="Gongora J."/>
            <person name="Dalzell P."/>
            <person name="Moran C."/>
            <person name="Bed'hom B."/>
            <person name="Abzhanov A."/>
            <person name="Burgess S.C."/>
            <person name="Cooksey A.M."/>
            <person name="Castoe T.A."/>
            <person name="Crawford N.G."/>
            <person name="Densmore L.D."/>
            <person name="Drew J.C."/>
            <person name="Edwards S.V."/>
            <person name="Faircloth B.C."/>
            <person name="Fujita M.K."/>
            <person name="Greenwold M.J."/>
            <person name="Hoffmann F.G."/>
            <person name="Howard J.M."/>
            <person name="Iguchi T."/>
            <person name="Janes D.E."/>
            <person name="Khan S.Y."/>
            <person name="Kohno S."/>
            <person name="de Koning A.J."/>
            <person name="Lance S.L."/>
            <person name="McCarthy F.M."/>
            <person name="McCormack J.E."/>
            <person name="Merchant M.E."/>
            <person name="Peterson D.G."/>
            <person name="Pollock D.D."/>
            <person name="Pourmand N."/>
            <person name="Raney B.J."/>
            <person name="Roessler K.A."/>
            <person name="Sanford J.R."/>
            <person name="Sawyer R.H."/>
            <person name="Schmidt C.J."/>
            <person name="Triplett E.W."/>
            <person name="Tuberville T.D."/>
            <person name="Venegas-Anaya M."/>
            <person name="Howard J.T."/>
            <person name="Jarvis E.D."/>
            <person name="Guillette L.J.Jr."/>
            <person name="Glenn T.C."/>
            <person name="Green R.E."/>
            <person name="Ray D.A."/>
        </authorList>
    </citation>
    <scope>NUCLEOTIDE SEQUENCE [LARGE SCALE GENOMIC DNA]</scope>
    <source>
        <strain evidence="4">KSC_2009_1</strain>
    </source>
</reference>
<feature type="compositionally biased region" description="Polar residues" evidence="1">
    <location>
        <begin position="88"/>
        <end position="99"/>
    </location>
</feature>
<dbReference type="Gene3D" id="2.60.40.10">
    <property type="entry name" value="Immunoglobulins"/>
    <property type="match status" value="1"/>
</dbReference>
<dbReference type="InterPro" id="IPR013783">
    <property type="entry name" value="Ig-like_fold"/>
</dbReference>
<feature type="compositionally biased region" description="Basic and acidic residues" evidence="1">
    <location>
        <begin position="72"/>
        <end position="83"/>
    </location>
</feature>